<dbReference type="RefSeq" id="WP_123933295.1">
    <property type="nucleotide sequence ID" value="NZ_CP033897.1"/>
</dbReference>
<dbReference type="InterPro" id="IPR036514">
    <property type="entry name" value="SGNH_hydro_sf"/>
</dbReference>
<dbReference type="EC" id="3.1.1.3" evidence="3"/>
<evidence type="ECO:0000259" key="2">
    <source>
        <dbReference type="Pfam" id="PF13472"/>
    </source>
</evidence>
<keyword evidence="1" id="KW-0732">Signal</keyword>
<gene>
    <name evidence="3" type="ORF">CGERO_02415</name>
</gene>
<accession>A0A3G6IYQ4</accession>
<dbReference type="Gene3D" id="3.40.50.1110">
    <property type="entry name" value="SGNH hydrolase"/>
    <property type="match status" value="1"/>
</dbReference>
<evidence type="ECO:0000313" key="4">
    <source>
        <dbReference type="Proteomes" id="UP000271587"/>
    </source>
</evidence>
<evidence type="ECO:0000313" key="3">
    <source>
        <dbReference type="EMBL" id="AZA10807.1"/>
    </source>
</evidence>
<dbReference type="InterPro" id="IPR013830">
    <property type="entry name" value="SGNH_hydro"/>
</dbReference>
<dbReference type="GO" id="GO:0004806">
    <property type="term" value="F:triacylglycerol lipase activity"/>
    <property type="evidence" value="ECO:0007669"/>
    <property type="project" value="UniProtKB-EC"/>
</dbReference>
<dbReference type="EMBL" id="CP033897">
    <property type="protein sequence ID" value="AZA10807.1"/>
    <property type="molecule type" value="Genomic_DNA"/>
</dbReference>
<feature type="domain" description="SGNH hydrolase-type esterase" evidence="2">
    <location>
        <begin position="58"/>
        <end position="287"/>
    </location>
</feature>
<reference evidence="3 4" key="1">
    <citation type="submission" date="2018-11" db="EMBL/GenBank/DDBJ databases">
        <authorList>
            <person name="Kleinhagauer T."/>
            <person name="Glaeser S.P."/>
            <person name="Spergser J."/>
            <person name="Ruckert C."/>
            <person name="Kaempfer P."/>
            <person name="Busse H.-J."/>
        </authorList>
    </citation>
    <scope>NUCLEOTIDE SEQUENCE [LARGE SCALE GENOMIC DNA]</scope>
    <source>
        <strain evidence="3 4">W8</strain>
    </source>
</reference>
<feature type="signal peptide" evidence="1">
    <location>
        <begin position="1"/>
        <end position="31"/>
    </location>
</feature>
<name>A0A3G6IYQ4_9CORY</name>
<dbReference type="OrthoDB" id="5503950at2"/>
<dbReference type="SUPFAM" id="SSF52266">
    <property type="entry name" value="SGNH hydrolase"/>
    <property type="match status" value="1"/>
</dbReference>
<evidence type="ECO:0000256" key="1">
    <source>
        <dbReference type="SAM" id="SignalP"/>
    </source>
</evidence>
<dbReference type="KEGG" id="cgk:CGERO_02415"/>
<sequence precursor="true">MKKPFSKAIRSAAVAALATLSLGMGAGMANAQPVLPEIPNLPIPSPVPHGSGPKQMVVFGDSFTANAGKGGPRGLAPAVAPWLPNCANDMENWPKIAAGELNKSLGDWSCNGTGGAPVVQLLAYVESAIAYGDIGPGTEKVVLMYGGMDAFQWVDVAGEMRLVPGEAADPSVYKDTIRHVADRVRAVAPGAELVLASYPEFATNDQLCLVNFPGQVNPIPTPGATDVQRAFRDSIKNAADYSGAKFVDVYEATLGHGTCAPRDEDRYVVGMVDPVMGPMPNHPTVHGEHVMGHIIADALR</sequence>
<dbReference type="AlphaFoldDB" id="A0A3G6IYQ4"/>
<protein>
    <submittedName>
        <fullName evidence="3">Lipase 2</fullName>
        <ecNumber evidence="3">3.1.1.3</ecNumber>
    </submittedName>
</protein>
<dbReference type="Proteomes" id="UP000271587">
    <property type="component" value="Chromosome"/>
</dbReference>
<feature type="chain" id="PRO_5018002315" evidence="1">
    <location>
        <begin position="32"/>
        <end position="300"/>
    </location>
</feature>
<keyword evidence="3" id="KW-0378">Hydrolase</keyword>
<dbReference type="Pfam" id="PF13472">
    <property type="entry name" value="Lipase_GDSL_2"/>
    <property type="match status" value="1"/>
</dbReference>
<proteinExistence type="predicted"/>
<organism evidence="3 4">
    <name type="scientific">Corynebacterium gerontici</name>
    <dbReference type="NCBI Taxonomy" id="2079234"/>
    <lineage>
        <taxon>Bacteria</taxon>
        <taxon>Bacillati</taxon>
        <taxon>Actinomycetota</taxon>
        <taxon>Actinomycetes</taxon>
        <taxon>Mycobacteriales</taxon>
        <taxon>Corynebacteriaceae</taxon>
        <taxon>Corynebacterium</taxon>
    </lineage>
</organism>
<keyword evidence="4" id="KW-1185">Reference proteome</keyword>